<evidence type="ECO:0000313" key="4">
    <source>
        <dbReference type="Proteomes" id="UP001341245"/>
    </source>
</evidence>
<accession>A0ABR0TG27</accession>
<dbReference type="Proteomes" id="UP001341245">
    <property type="component" value="Unassembled WGS sequence"/>
</dbReference>
<keyword evidence="4" id="KW-1185">Reference proteome</keyword>
<feature type="region of interest" description="Disordered" evidence="2">
    <location>
        <begin position="1029"/>
        <end position="1054"/>
    </location>
</feature>
<feature type="coiled-coil region" evidence="1">
    <location>
        <begin position="946"/>
        <end position="1002"/>
    </location>
</feature>
<comment type="caution">
    <text evidence="3">The sequence shown here is derived from an EMBL/GenBank/DDBJ whole genome shotgun (WGS) entry which is preliminary data.</text>
</comment>
<dbReference type="EMBL" id="JASGXD010000009">
    <property type="protein sequence ID" value="KAK6003388.1"/>
    <property type="molecule type" value="Genomic_DNA"/>
</dbReference>
<evidence type="ECO:0000256" key="1">
    <source>
        <dbReference type="SAM" id="Coils"/>
    </source>
</evidence>
<evidence type="ECO:0000313" key="3">
    <source>
        <dbReference type="EMBL" id="KAK6003388.1"/>
    </source>
</evidence>
<reference evidence="3 4" key="1">
    <citation type="submission" date="2023-11" db="EMBL/GenBank/DDBJ databases">
        <title>Draft genome sequence and annotation of the polyextremotolerant black yeast-like fungus Aureobasidium pullulans NRRL 62042.</title>
        <authorList>
            <person name="Dielentheis-Frenken M.R.E."/>
            <person name="Wibberg D."/>
            <person name="Blank L.M."/>
            <person name="Tiso T."/>
        </authorList>
    </citation>
    <scope>NUCLEOTIDE SEQUENCE [LARGE SCALE GENOMIC DNA]</scope>
    <source>
        <strain evidence="3 4">NRRL 62042</strain>
    </source>
</reference>
<proteinExistence type="predicted"/>
<protein>
    <recommendedName>
        <fullName evidence="5">Band 7 domain-containing protein</fullName>
    </recommendedName>
</protein>
<evidence type="ECO:0000256" key="2">
    <source>
        <dbReference type="SAM" id="MobiDB-lite"/>
    </source>
</evidence>
<organism evidence="3 4">
    <name type="scientific">Aureobasidium pullulans</name>
    <name type="common">Black yeast</name>
    <name type="synonym">Pullularia pullulans</name>
    <dbReference type="NCBI Taxonomy" id="5580"/>
    <lineage>
        <taxon>Eukaryota</taxon>
        <taxon>Fungi</taxon>
        <taxon>Dikarya</taxon>
        <taxon>Ascomycota</taxon>
        <taxon>Pezizomycotina</taxon>
        <taxon>Dothideomycetes</taxon>
        <taxon>Dothideomycetidae</taxon>
        <taxon>Dothideales</taxon>
        <taxon>Saccotheciaceae</taxon>
        <taxon>Aureobasidium</taxon>
    </lineage>
</organism>
<feature type="region of interest" description="Disordered" evidence="2">
    <location>
        <begin position="1"/>
        <end position="25"/>
    </location>
</feature>
<evidence type="ECO:0008006" key="5">
    <source>
        <dbReference type="Google" id="ProtNLM"/>
    </source>
</evidence>
<name>A0ABR0TG27_AURPU</name>
<sequence>MSQKRDIANSGIEASGPKFERRRRRKFENGKVVEYHEDVPVVDPSSEMPKQKGPVELYKEFRFEEDISLGRIFPSLKGTRYDAFVLTNTVMIWLGRDASASRKAGLWFETDMLFQGMLSPVADVLRDVFKQEKPGLHLQAHLGIQREVDDEMVASGFKLKGSIEGINVNFGNILMFRNASIAIDVVPDKMHGTETVWSFGGSLHLKIPNSTVPLVMEYNLTPKLETLDMTMTFKGKERWSSVFGVSGLNAGFQNALDQVVFETRLVKTNLKRALEFTIGAKWSLGDTPVTLTGHFSNDDAYLKGYIETLRLDDIRKLFSSMTGGGDLDPVQQDIEFRQLTIEISKGRPLLSGQATVGTHKVAQAEVLVSVDGVRISGAVDDLHVGEDVFVKEARLELDIGSLCKAQTSQSMTVTTDGLTHSIDPLQKRSDQVVDDTITKDGKSGTSATAIIRGKVQVHTERGDLDFDVVAAISRPSKGPNGYFVYGDFRRENLSIGQLLPDGTMEHDHPMNLYLNRVVIMACSVDKVDDCGLNYARYPVKKGIFVCAQISSMPYVKKLSKDVTDKDCYVLQAGYSQETGLSVRINLPENIRIEFSPTFVSGPVHLLIETKPHLLVQFGAVLWYKPDGQNQPLQFTLALNANSTQAAAFAQMDGWWLNPLDLSPRLKIGPRLTLEVEVIYEQFLATGLPSGVDFEGGFVVDDIDEYSLAFNLGTNPKELLVKVKATQFDARQVINLVNAAAELEIDQPKEDMLRFENVDVYASPLGCLIGTQAYPPGFAVKGKAFIFGKKVEIDCSLGKSGLKLKGEIDEFTLGPLAIRGGRRADGSRTLNPLIDLELTKERQHFEVSGSITLWDLEASIFVLAEVFPNTQLEFNFELAWSDLLKFQVDGKLIRLEGAKGEQVVSIGRLGDADFQLHALMEQKILASVAESMQKWFKSASQSVHEGIDEAKRKLGTAKKEFDEACKRAEQVVEDKRVIFNQRMEEAQAGLRTKQQEIAGKRAEAEKQVIAEEKRAAAEIATAQAVLDEKQKSFQDDMEQTKRDLASKRRDAEDSLDEKIQDLQDKRVSIQESFGDATRAIQEADDRVRENQGWVDEAQGRLDSARCELSNAAWYEKAFKAFQVTALEAERFAKQCALDAASMILRAAKAIVEGPAYHIAQGAITLAESALALAREALNAIISGMQSVLDGVVAIHAGVIQVAKFAVATAEEVALEITKAAYTARDLAFAALQVVLQAAEEIVAGVAKGVDAIAFQTALAALEFARKDTTLIDVAKAGLDAAEAVAQAALKAASWLADKLCSTLDTRHTTHRAFGFPEGDLYRSERRIHHKGQGSCVQSNL</sequence>
<keyword evidence="1" id="KW-0175">Coiled coil</keyword>
<gene>
    <name evidence="3" type="ORF">QM012_009159</name>
</gene>